<dbReference type="InterPro" id="IPR036922">
    <property type="entry name" value="Rieske_2Fe-2S_sf"/>
</dbReference>
<keyword evidence="2" id="KW-0812">Transmembrane</keyword>
<evidence type="ECO:0000313" key="11">
    <source>
        <dbReference type="EMBL" id="WXB12205.1"/>
    </source>
</evidence>
<comment type="subcellular location">
    <subcellularLocation>
        <location evidence="1">Membrane</location>
    </subcellularLocation>
</comment>
<evidence type="ECO:0000256" key="4">
    <source>
        <dbReference type="ARBA" id="ARBA00022723"/>
    </source>
</evidence>
<evidence type="ECO:0000256" key="7">
    <source>
        <dbReference type="ARBA" id="ARBA00023004"/>
    </source>
</evidence>
<dbReference type="Proteomes" id="UP001370348">
    <property type="component" value="Chromosome"/>
</dbReference>
<keyword evidence="9" id="KW-0472">Membrane</keyword>
<evidence type="ECO:0000256" key="3">
    <source>
        <dbReference type="ARBA" id="ARBA00022714"/>
    </source>
</evidence>
<evidence type="ECO:0000256" key="1">
    <source>
        <dbReference type="ARBA" id="ARBA00004370"/>
    </source>
</evidence>
<dbReference type="EMBL" id="CP089984">
    <property type="protein sequence ID" value="WXB12205.1"/>
    <property type="molecule type" value="Genomic_DNA"/>
</dbReference>
<keyword evidence="8" id="KW-0411">Iron-sulfur</keyword>
<evidence type="ECO:0000256" key="6">
    <source>
        <dbReference type="ARBA" id="ARBA00023002"/>
    </source>
</evidence>
<evidence type="ECO:0000256" key="9">
    <source>
        <dbReference type="ARBA" id="ARBA00023136"/>
    </source>
</evidence>
<reference evidence="11 12" key="1">
    <citation type="submission" date="2021-12" db="EMBL/GenBank/DDBJ databases">
        <title>Discovery of the Pendulisporaceae a myxobacterial family with distinct sporulation behavior and unique specialized metabolism.</title>
        <authorList>
            <person name="Garcia R."/>
            <person name="Popoff A."/>
            <person name="Bader C.D."/>
            <person name="Loehr J."/>
            <person name="Walesch S."/>
            <person name="Walt C."/>
            <person name="Boldt J."/>
            <person name="Bunk B."/>
            <person name="Haeckl F.J.F.P.J."/>
            <person name="Gunesch A.P."/>
            <person name="Birkelbach J."/>
            <person name="Nuebel U."/>
            <person name="Pietschmann T."/>
            <person name="Bach T."/>
            <person name="Mueller R."/>
        </authorList>
    </citation>
    <scope>NUCLEOTIDE SEQUENCE [LARGE SCALE GENOMIC DNA]</scope>
    <source>
        <strain evidence="11 12">MSr11954</strain>
    </source>
</reference>
<dbReference type="Gene3D" id="2.102.10.10">
    <property type="entry name" value="Rieske [2Fe-2S] iron-sulphur domain"/>
    <property type="match status" value="1"/>
</dbReference>
<dbReference type="PANTHER" id="PTHR21266:SF32">
    <property type="entry name" value="CHOLESTEROL 7-DESATURASE NVD"/>
    <property type="match status" value="1"/>
</dbReference>
<accession>A0ABZ2LPC6</accession>
<dbReference type="InterPro" id="IPR044043">
    <property type="entry name" value="VanA_C_cat"/>
</dbReference>
<evidence type="ECO:0000256" key="8">
    <source>
        <dbReference type="ARBA" id="ARBA00023014"/>
    </source>
</evidence>
<keyword evidence="12" id="KW-1185">Reference proteome</keyword>
<dbReference type="Gene3D" id="3.90.380.10">
    <property type="entry name" value="Naphthalene 1,2-dioxygenase Alpha Subunit, Chain A, domain 1"/>
    <property type="match status" value="1"/>
</dbReference>
<dbReference type="SUPFAM" id="SSF55961">
    <property type="entry name" value="Bet v1-like"/>
    <property type="match status" value="1"/>
</dbReference>
<keyword evidence="11" id="KW-0223">Dioxygenase</keyword>
<dbReference type="PROSITE" id="PS51296">
    <property type="entry name" value="RIESKE"/>
    <property type="match status" value="1"/>
</dbReference>
<keyword evidence="6" id="KW-0560">Oxidoreductase</keyword>
<keyword evidence="4" id="KW-0479">Metal-binding</keyword>
<dbReference type="InterPro" id="IPR017941">
    <property type="entry name" value="Rieske_2Fe-2S"/>
</dbReference>
<protein>
    <submittedName>
        <fullName evidence="11">Aromatic ring-hydroxylating dioxygenase subunit alpha</fullName>
    </submittedName>
</protein>
<dbReference type="Pfam" id="PF00355">
    <property type="entry name" value="Rieske"/>
    <property type="match status" value="1"/>
</dbReference>
<dbReference type="RefSeq" id="WP_394821821.1">
    <property type="nucleotide sequence ID" value="NZ_CP089984.1"/>
</dbReference>
<evidence type="ECO:0000256" key="5">
    <source>
        <dbReference type="ARBA" id="ARBA00022989"/>
    </source>
</evidence>
<evidence type="ECO:0000256" key="2">
    <source>
        <dbReference type="ARBA" id="ARBA00022692"/>
    </source>
</evidence>
<organism evidence="11 12">
    <name type="scientific">Pendulispora albinea</name>
    <dbReference type="NCBI Taxonomy" id="2741071"/>
    <lineage>
        <taxon>Bacteria</taxon>
        <taxon>Pseudomonadati</taxon>
        <taxon>Myxococcota</taxon>
        <taxon>Myxococcia</taxon>
        <taxon>Myxococcales</taxon>
        <taxon>Sorangiineae</taxon>
        <taxon>Pendulisporaceae</taxon>
        <taxon>Pendulispora</taxon>
    </lineage>
</organism>
<dbReference type="Pfam" id="PF19112">
    <property type="entry name" value="VanA_C"/>
    <property type="match status" value="1"/>
</dbReference>
<evidence type="ECO:0000259" key="10">
    <source>
        <dbReference type="PROSITE" id="PS51296"/>
    </source>
</evidence>
<keyword evidence="3" id="KW-0001">2Fe-2S</keyword>
<gene>
    <name evidence="11" type="ORF">LZC94_30670</name>
</gene>
<dbReference type="GO" id="GO:0051213">
    <property type="term" value="F:dioxygenase activity"/>
    <property type="evidence" value="ECO:0007669"/>
    <property type="project" value="UniProtKB-KW"/>
</dbReference>
<evidence type="ECO:0000313" key="12">
    <source>
        <dbReference type="Proteomes" id="UP001370348"/>
    </source>
</evidence>
<dbReference type="InterPro" id="IPR050584">
    <property type="entry name" value="Cholesterol_7-desaturase"/>
</dbReference>
<proteinExistence type="predicted"/>
<keyword evidence="7" id="KW-0408">Iron</keyword>
<feature type="domain" description="Rieske" evidence="10">
    <location>
        <begin position="5"/>
        <end position="109"/>
    </location>
</feature>
<keyword evidence="5" id="KW-1133">Transmembrane helix</keyword>
<dbReference type="SUPFAM" id="SSF50022">
    <property type="entry name" value="ISP domain"/>
    <property type="match status" value="1"/>
</dbReference>
<dbReference type="PANTHER" id="PTHR21266">
    <property type="entry name" value="IRON-SULFUR DOMAIN CONTAINING PROTEIN"/>
    <property type="match status" value="1"/>
</dbReference>
<sequence length="332" mass="37062">MRNYWYPIAYSGEVAERPVPFTLLDEPKVLFRDDRGQVGCLIDRCPHRSTPLSLGRVVQGRLECPNHGWRYRADGGCTKIPSQSPEKAIPKSAAAQSFPTREHLGIVWVWPGDGFASAESAEAGDLFQIPEFGTPEWTYVQSSFDLNIEHELLIESFLDPTHLPFVHDGRLGGSRDEAAPVALELLPYSRGIRGNFTSSTSAGESKPFQLLTFEPPCHVRLEVEIRPGWRAFSVISCVPTRASKMRALVRNFRNFMLNEGSQDWAMLRQVQEAFAQDLAIIQGQRARLGPDGSPWQGCAVATDGLALQYRNWLTKSLAHPNERIAMTRAAEA</sequence>
<name>A0ABZ2LPC6_9BACT</name>